<dbReference type="GO" id="GO:0019867">
    <property type="term" value="C:outer membrane"/>
    <property type="evidence" value="ECO:0007669"/>
    <property type="project" value="InterPro"/>
</dbReference>
<dbReference type="SMART" id="SM00257">
    <property type="entry name" value="LysM"/>
    <property type="match status" value="1"/>
</dbReference>
<keyword evidence="1 2" id="KW-0732">Signal</keyword>
<dbReference type="GO" id="GO:0009254">
    <property type="term" value="P:peptidoglycan turnover"/>
    <property type="evidence" value="ECO:0007669"/>
    <property type="project" value="InterPro"/>
</dbReference>
<dbReference type="AlphaFoldDB" id="A0A6N8CPK9"/>
<keyword evidence="5" id="KW-1185">Reference proteome</keyword>
<evidence type="ECO:0000256" key="2">
    <source>
        <dbReference type="SAM" id="SignalP"/>
    </source>
</evidence>
<feature type="chain" id="PRO_5027096044" evidence="2">
    <location>
        <begin position="25"/>
        <end position="189"/>
    </location>
</feature>
<dbReference type="Proteomes" id="UP000440978">
    <property type="component" value="Unassembled WGS sequence"/>
</dbReference>
<comment type="caution">
    <text evidence="4">The sequence shown here is derived from an EMBL/GenBank/DDBJ whole genome shotgun (WGS) entry which is preliminary data.</text>
</comment>
<dbReference type="EMBL" id="WNHB01000012">
    <property type="protein sequence ID" value="MTT32104.1"/>
    <property type="molecule type" value="Genomic_DNA"/>
</dbReference>
<dbReference type="InterPro" id="IPR051933">
    <property type="entry name" value="Resuscitation_pf_RpfB"/>
</dbReference>
<gene>
    <name evidence="4" type="ORF">GMB86_08800</name>
</gene>
<proteinExistence type="predicted"/>
<dbReference type="InterPro" id="IPR036779">
    <property type="entry name" value="LysM_dom_sf"/>
</dbReference>
<name>A0A6N8CPK9_9BACI</name>
<dbReference type="RefSeq" id="WP_155218764.1">
    <property type="nucleotide sequence ID" value="NZ_WNHB01000012.1"/>
</dbReference>
<dbReference type="PROSITE" id="PS51782">
    <property type="entry name" value="LYSM"/>
    <property type="match status" value="1"/>
</dbReference>
<evidence type="ECO:0000259" key="3">
    <source>
        <dbReference type="PROSITE" id="PS51782"/>
    </source>
</evidence>
<evidence type="ECO:0000313" key="5">
    <source>
        <dbReference type="Proteomes" id="UP000440978"/>
    </source>
</evidence>
<dbReference type="CDD" id="cd00118">
    <property type="entry name" value="LysM"/>
    <property type="match status" value="1"/>
</dbReference>
<dbReference type="InterPro" id="IPR010611">
    <property type="entry name" value="3D_dom"/>
</dbReference>
<dbReference type="GO" id="GO:0004553">
    <property type="term" value="F:hydrolase activity, hydrolyzing O-glycosyl compounds"/>
    <property type="evidence" value="ECO:0007669"/>
    <property type="project" value="InterPro"/>
</dbReference>
<reference evidence="4 5" key="1">
    <citation type="submission" date="2019-11" db="EMBL/GenBank/DDBJ databases">
        <title>Terrilactibacillus tamarindus sp. nov. BCM23-1 isolated from bark of Tamarindus indica.</title>
        <authorList>
            <person name="Kingkaew E."/>
            <person name="Tanasupawat S."/>
        </authorList>
    </citation>
    <scope>NUCLEOTIDE SEQUENCE [LARGE SCALE GENOMIC DNA]</scope>
    <source>
        <strain evidence="4 5">BCM23-1</strain>
    </source>
</reference>
<feature type="domain" description="LysM" evidence="3">
    <location>
        <begin position="27"/>
        <end position="70"/>
    </location>
</feature>
<dbReference type="PANTHER" id="PTHR39160:SF4">
    <property type="entry name" value="RESUSCITATION-PROMOTING FACTOR RPFB"/>
    <property type="match status" value="1"/>
</dbReference>
<sequence>MKKFILSLGTVVVLSLGFSTGAFAQTNTYTVKSGDSLWKISKKYHVSISQLKSWNHLKSDRIKIHQKLKVSGSKPAAKKKTTSKKVSSKKYRTIRVSSTAYTIKSAGGRGITATGINLRKHPNTKVISVNPKLIPLGSKVYVPGYGTAVAGDTGGAMHRNKNIIDLYVPTYKKAIQWGRRTVTIKVYYK</sequence>
<evidence type="ECO:0000313" key="4">
    <source>
        <dbReference type="EMBL" id="MTT32104.1"/>
    </source>
</evidence>
<protein>
    <submittedName>
        <fullName evidence="4">LysM peptidoglycan-binding domain-containing protein</fullName>
    </submittedName>
</protein>
<evidence type="ECO:0000256" key="1">
    <source>
        <dbReference type="ARBA" id="ARBA00022729"/>
    </source>
</evidence>
<feature type="signal peptide" evidence="2">
    <location>
        <begin position="1"/>
        <end position="24"/>
    </location>
</feature>
<accession>A0A6N8CPK9</accession>
<dbReference type="Pfam" id="PF06725">
    <property type="entry name" value="3D"/>
    <property type="match status" value="1"/>
</dbReference>
<dbReference type="Gene3D" id="3.10.350.10">
    <property type="entry name" value="LysM domain"/>
    <property type="match status" value="1"/>
</dbReference>
<dbReference type="PANTHER" id="PTHR39160">
    <property type="entry name" value="CELL WALL-BINDING PROTEIN YOCH"/>
    <property type="match status" value="1"/>
</dbReference>
<dbReference type="CDD" id="cd22786">
    <property type="entry name" value="DPBB_YuiC-like"/>
    <property type="match status" value="1"/>
</dbReference>
<dbReference type="SUPFAM" id="SSF54106">
    <property type="entry name" value="LysM domain"/>
    <property type="match status" value="1"/>
</dbReference>
<organism evidence="4 5">
    <name type="scientific">Terrilactibacillus tamarindi</name>
    <dbReference type="NCBI Taxonomy" id="2599694"/>
    <lineage>
        <taxon>Bacteria</taxon>
        <taxon>Bacillati</taxon>
        <taxon>Bacillota</taxon>
        <taxon>Bacilli</taxon>
        <taxon>Bacillales</taxon>
        <taxon>Bacillaceae</taxon>
        <taxon>Terrilactibacillus</taxon>
    </lineage>
</organism>
<dbReference type="Pfam" id="PF01476">
    <property type="entry name" value="LysM"/>
    <property type="match status" value="1"/>
</dbReference>
<dbReference type="InterPro" id="IPR018392">
    <property type="entry name" value="LysM"/>
</dbReference>
<dbReference type="OrthoDB" id="9798935at2"/>